<dbReference type="GO" id="GO:0003724">
    <property type="term" value="F:RNA helicase activity"/>
    <property type="evidence" value="ECO:0007669"/>
    <property type="project" value="UniProtKB-EC"/>
</dbReference>
<feature type="domain" description="DEAD-box RNA helicase Q" evidence="18">
    <location>
        <begin position="84"/>
        <end position="112"/>
    </location>
</feature>
<dbReference type="InterPro" id="IPR014014">
    <property type="entry name" value="RNA_helicase_DEAD_Q_motif"/>
</dbReference>
<dbReference type="Gene3D" id="3.40.50.300">
    <property type="entry name" value="P-loop containing nucleotide triphosphate hydrolases"/>
    <property type="match status" value="2"/>
</dbReference>
<dbReference type="CDD" id="cd17967">
    <property type="entry name" value="DEADc_DDX3_DDX4"/>
    <property type="match status" value="1"/>
</dbReference>
<dbReference type="Pfam" id="PF00270">
    <property type="entry name" value="DEAD"/>
    <property type="match status" value="1"/>
</dbReference>
<evidence type="ECO:0000256" key="6">
    <source>
        <dbReference type="ARBA" id="ARBA00022840"/>
    </source>
</evidence>
<comment type="similarity">
    <text evidence="8">Belongs to the DEAD box helicase family. DDX3/DED1 subfamily.</text>
</comment>
<evidence type="ECO:0000256" key="7">
    <source>
        <dbReference type="ARBA" id="ARBA00022884"/>
    </source>
</evidence>
<evidence type="ECO:0000313" key="20">
    <source>
        <dbReference type="Proteomes" id="UP000707451"/>
    </source>
</evidence>
<dbReference type="InterPro" id="IPR044763">
    <property type="entry name" value="Ded1/Dbp1_DEADc"/>
</dbReference>
<proteinExistence type="inferred from homology"/>
<dbReference type="SMART" id="SM00490">
    <property type="entry name" value="HELICc"/>
    <property type="match status" value="1"/>
</dbReference>
<dbReference type="InterPro" id="IPR027417">
    <property type="entry name" value="P-loop_NTPase"/>
</dbReference>
<evidence type="ECO:0000256" key="15">
    <source>
        <dbReference type="SAM" id="MobiDB-lite"/>
    </source>
</evidence>
<keyword evidence="20" id="KW-1185">Reference proteome</keyword>
<gene>
    <name evidence="19" type="ORF">KI688_001480</name>
</gene>
<keyword evidence="7" id="KW-0694">RNA-binding</keyword>
<keyword evidence="2" id="KW-0396">Initiation factor</keyword>
<evidence type="ECO:0000259" key="16">
    <source>
        <dbReference type="PROSITE" id="PS51192"/>
    </source>
</evidence>
<evidence type="ECO:0000256" key="12">
    <source>
        <dbReference type="ARBA" id="ARBA00047984"/>
    </source>
</evidence>
<evidence type="ECO:0000313" key="19">
    <source>
        <dbReference type="EMBL" id="KAG9066259.1"/>
    </source>
</evidence>
<dbReference type="PROSITE" id="PS51194">
    <property type="entry name" value="HELICASE_CTER"/>
    <property type="match status" value="1"/>
</dbReference>
<feature type="domain" description="Helicase ATP-binding" evidence="16">
    <location>
        <begin position="115"/>
        <end position="307"/>
    </location>
</feature>
<dbReference type="OrthoDB" id="196131at2759"/>
<accession>A0A9P7XS53</accession>
<dbReference type="InterPro" id="IPR014001">
    <property type="entry name" value="Helicase_ATP-bd"/>
</dbReference>
<evidence type="ECO:0000259" key="18">
    <source>
        <dbReference type="PROSITE" id="PS51195"/>
    </source>
</evidence>
<evidence type="ECO:0000256" key="5">
    <source>
        <dbReference type="ARBA" id="ARBA00022806"/>
    </source>
</evidence>
<dbReference type="FunFam" id="3.40.50.300:FF:000008">
    <property type="entry name" value="ATP-dependent RNA helicase RhlB"/>
    <property type="match status" value="1"/>
</dbReference>
<feature type="region of interest" description="Disordered" evidence="15">
    <location>
        <begin position="495"/>
        <end position="535"/>
    </location>
</feature>
<dbReference type="GO" id="GO:0003723">
    <property type="term" value="F:RNA binding"/>
    <property type="evidence" value="ECO:0007669"/>
    <property type="project" value="UniProtKB-KW"/>
</dbReference>
<evidence type="ECO:0000256" key="10">
    <source>
        <dbReference type="ARBA" id="ARBA00024405"/>
    </source>
</evidence>
<dbReference type="GO" id="GO:0005524">
    <property type="term" value="F:ATP binding"/>
    <property type="evidence" value="ECO:0007669"/>
    <property type="project" value="UniProtKB-KW"/>
</dbReference>
<dbReference type="EC" id="3.6.4.13" evidence="1"/>
<dbReference type="GO" id="GO:0016787">
    <property type="term" value="F:hydrolase activity"/>
    <property type="evidence" value="ECO:0007669"/>
    <property type="project" value="UniProtKB-KW"/>
</dbReference>
<dbReference type="GO" id="GO:0003743">
    <property type="term" value="F:translation initiation factor activity"/>
    <property type="evidence" value="ECO:0007669"/>
    <property type="project" value="UniProtKB-KW"/>
</dbReference>
<reference evidence="19" key="1">
    <citation type="submission" date="2021-06" db="EMBL/GenBank/DDBJ databases">
        <title>Genome Sequence of Mortierella hyaline Strain SCG-10, a Cold-Adapted, Nitrate-Reducing Fungus Isolated from Soil in Minnesota, USA.</title>
        <authorList>
            <person name="Aldossari N."/>
        </authorList>
    </citation>
    <scope>NUCLEOTIDE SEQUENCE</scope>
    <source>
        <strain evidence="19">SCG-10</strain>
    </source>
</reference>
<evidence type="ECO:0000256" key="4">
    <source>
        <dbReference type="ARBA" id="ARBA00022801"/>
    </source>
</evidence>
<dbReference type="Pfam" id="PF00271">
    <property type="entry name" value="Helicase_C"/>
    <property type="match status" value="1"/>
</dbReference>
<feature type="compositionally biased region" description="Polar residues" evidence="15">
    <location>
        <begin position="513"/>
        <end position="535"/>
    </location>
</feature>
<keyword evidence="3 14" id="KW-0547">Nucleotide-binding</keyword>
<dbReference type="CDD" id="cd18787">
    <property type="entry name" value="SF2_C_DEAD"/>
    <property type="match status" value="1"/>
</dbReference>
<dbReference type="PANTHER" id="PTHR47958">
    <property type="entry name" value="ATP-DEPENDENT RNA HELICASE DBP3"/>
    <property type="match status" value="1"/>
</dbReference>
<keyword evidence="5 14" id="KW-0347">Helicase</keyword>
<evidence type="ECO:0000256" key="14">
    <source>
        <dbReference type="RuleBase" id="RU000492"/>
    </source>
</evidence>
<dbReference type="InterPro" id="IPR000629">
    <property type="entry name" value="RNA-helicase_DEAD-box_CS"/>
</dbReference>
<organism evidence="19 20">
    <name type="scientific">Linnemannia hyalina</name>
    <dbReference type="NCBI Taxonomy" id="64524"/>
    <lineage>
        <taxon>Eukaryota</taxon>
        <taxon>Fungi</taxon>
        <taxon>Fungi incertae sedis</taxon>
        <taxon>Mucoromycota</taxon>
        <taxon>Mortierellomycotina</taxon>
        <taxon>Mortierellomycetes</taxon>
        <taxon>Mortierellales</taxon>
        <taxon>Mortierellaceae</taxon>
        <taxon>Linnemannia</taxon>
    </lineage>
</organism>
<keyword evidence="6 14" id="KW-0067">ATP-binding</keyword>
<evidence type="ECO:0000256" key="9">
    <source>
        <dbReference type="ARBA" id="ARBA00024397"/>
    </source>
</evidence>
<feature type="short sequence motif" description="Q motif" evidence="13">
    <location>
        <begin position="84"/>
        <end position="112"/>
    </location>
</feature>
<dbReference type="InterPro" id="IPR011545">
    <property type="entry name" value="DEAD/DEAH_box_helicase_dom"/>
</dbReference>
<dbReference type="PROSITE" id="PS51192">
    <property type="entry name" value="HELICASE_ATP_BIND_1"/>
    <property type="match status" value="1"/>
</dbReference>
<comment type="caution">
    <text evidence="19">The sequence shown here is derived from an EMBL/GenBank/DDBJ whole genome shotgun (WGS) entry which is preliminary data.</text>
</comment>
<dbReference type="InterPro" id="IPR001650">
    <property type="entry name" value="Helicase_C-like"/>
</dbReference>
<keyword evidence="4 14" id="KW-0378">Hydrolase</keyword>
<dbReference type="EMBL" id="JAHRHY010000010">
    <property type="protein sequence ID" value="KAG9066259.1"/>
    <property type="molecule type" value="Genomic_DNA"/>
</dbReference>
<dbReference type="SUPFAM" id="SSF52540">
    <property type="entry name" value="P-loop containing nucleoside triphosphate hydrolases"/>
    <property type="match status" value="1"/>
</dbReference>
<evidence type="ECO:0000256" key="2">
    <source>
        <dbReference type="ARBA" id="ARBA00022540"/>
    </source>
</evidence>
<dbReference type="Proteomes" id="UP000707451">
    <property type="component" value="Unassembled WGS sequence"/>
</dbReference>
<protein>
    <recommendedName>
        <fullName evidence="9">ATP-dependent RNA helicase DED1</fullName>
        <ecNumber evidence="1">3.6.4.13</ecNumber>
    </recommendedName>
    <alternativeName>
        <fullName evidence="10">ATP-dependent RNA helicase ded1</fullName>
    </alternativeName>
</protein>
<evidence type="ECO:0000256" key="3">
    <source>
        <dbReference type="ARBA" id="ARBA00022741"/>
    </source>
</evidence>
<evidence type="ECO:0000259" key="17">
    <source>
        <dbReference type="PROSITE" id="PS51194"/>
    </source>
</evidence>
<evidence type="ECO:0000256" key="1">
    <source>
        <dbReference type="ARBA" id="ARBA00012552"/>
    </source>
</evidence>
<evidence type="ECO:0000256" key="8">
    <source>
        <dbReference type="ARBA" id="ARBA00024358"/>
    </source>
</evidence>
<dbReference type="FunFam" id="3.40.50.300:FF:000397">
    <property type="entry name" value="Probable ATP-dependent RNA helicase DDX4"/>
    <property type="match status" value="1"/>
</dbReference>
<comment type="function">
    <text evidence="11">ATP-binding RNA helicase involved in translation initiation. Remodels RNA in response to ADP and ATP concentrations by facilitating disruption, but also formation of RNA duplexes.</text>
</comment>
<dbReference type="SMART" id="SM00487">
    <property type="entry name" value="DEXDc"/>
    <property type="match status" value="1"/>
</dbReference>
<feature type="domain" description="Helicase C-terminal" evidence="17">
    <location>
        <begin position="319"/>
        <end position="479"/>
    </location>
</feature>
<keyword evidence="2" id="KW-0648">Protein biosynthesis</keyword>
<dbReference type="PROSITE" id="PS51195">
    <property type="entry name" value="Q_MOTIF"/>
    <property type="match status" value="1"/>
</dbReference>
<evidence type="ECO:0000256" key="11">
    <source>
        <dbReference type="ARBA" id="ARBA00025161"/>
    </source>
</evidence>
<name>A0A9P7XS53_9FUNG</name>
<sequence length="535" mass="59814">MSESIGNWVKRDPNIVPETITWSSEKRVYEWKSSYTKDSAPSDPALEKELFSSESRINSGIHFKSYAEMSVSVKDGPPGLTPIVSFDDAGLDSVVLENVKRMEFPEPTPIQRNALPILMQNYDLMACAQTGSGKTAAFLVPTISKLVSKIFKGQLATIRRRPGQAAWKATPLVLIILPTRELAIQIFEEARRFTYMTPLRPVVIYGGAESRVQKEQIQKGCDILVATPGRLKDMVERGIVSLARVRVAILDEADRMLDMGFEPQIRQIMMSSDLARDEGRQTLMFSATFPRDIQTLAREFLKEDFCRLRVGRIGGTTSLIKQNIIHVEDYEKKETIFNTLLDYPPSRTLIFVETKRTADALDDFLYNKKFPTCSIHGDRDQRERELALRAFKEGKSPILIATAVASRGLDIKDVMHVINYDLSNDIDEYVHRIGRTARAGNPGTATSFYNSNNIPLAPTLTKLLLECKQEVPDFLQSYISPNVTFETDDFYDEEAEPAGYGANAGTGDDPGSTWGNQADSGWGSNQTQGPANDGW</sequence>
<evidence type="ECO:0000256" key="13">
    <source>
        <dbReference type="PROSITE-ProRule" id="PRU00552"/>
    </source>
</evidence>
<dbReference type="AlphaFoldDB" id="A0A9P7XS53"/>
<comment type="catalytic activity">
    <reaction evidence="12">
        <text>ATP + H2O = ADP + phosphate + H(+)</text>
        <dbReference type="Rhea" id="RHEA:13065"/>
        <dbReference type="ChEBI" id="CHEBI:15377"/>
        <dbReference type="ChEBI" id="CHEBI:15378"/>
        <dbReference type="ChEBI" id="CHEBI:30616"/>
        <dbReference type="ChEBI" id="CHEBI:43474"/>
        <dbReference type="ChEBI" id="CHEBI:456216"/>
        <dbReference type="EC" id="3.6.4.13"/>
    </reaction>
</comment>
<dbReference type="PROSITE" id="PS00039">
    <property type="entry name" value="DEAD_ATP_HELICASE"/>
    <property type="match status" value="1"/>
</dbReference>